<organism evidence="1 2">
    <name type="scientific">Gregarina niphandrodes</name>
    <name type="common">Septate eugregarine</name>
    <dbReference type="NCBI Taxonomy" id="110365"/>
    <lineage>
        <taxon>Eukaryota</taxon>
        <taxon>Sar</taxon>
        <taxon>Alveolata</taxon>
        <taxon>Apicomplexa</taxon>
        <taxon>Conoidasida</taxon>
        <taxon>Gregarinasina</taxon>
        <taxon>Eugregarinorida</taxon>
        <taxon>Gregarinidae</taxon>
        <taxon>Gregarina</taxon>
    </lineage>
</organism>
<accession>A0A023B5C1</accession>
<dbReference type="VEuPathDB" id="CryptoDB:GNI_093490"/>
<comment type="caution">
    <text evidence="1">The sequence shown here is derived from an EMBL/GenBank/DDBJ whole genome shotgun (WGS) entry which is preliminary data.</text>
</comment>
<proteinExistence type="predicted"/>
<dbReference type="RefSeq" id="XP_011130927.1">
    <property type="nucleotide sequence ID" value="XM_011132625.1"/>
</dbReference>
<dbReference type="EMBL" id="AFNH02000699">
    <property type="protein sequence ID" value="EZG58896.1"/>
    <property type="molecule type" value="Genomic_DNA"/>
</dbReference>
<name>A0A023B5C1_GRENI</name>
<evidence type="ECO:0000313" key="2">
    <source>
        <dbReference type="Proteomes" id="UP000019763"/>
    </source>
</evidence>
<dbReference type="GeneID" id="22913343"/>
<evidence type="ECO:0000313" key="1">
    <source>
        <dbReference type="EMBL" id="EZG58896.1"/>
    </source>
</evidence>
<dbReference type="AlphaFoldDB" id="A0A023B5C1"/>
<sequence>MNRVAAVIASRNEQHSALIGRYVKPIYMAMRKEIETRPVVVESVMNNLAATVDSLSCPDSGATLSLYTSALEDYKKYPQHSYLFKMLLSLSKLVPPQTVVRLIPVIESPLDRRLAFLSNISPRFNKSITDHNVTFRQWQIVRDAVVEVITRISNQYLDQYRVQDGAHEMVCAEAPLSPTSSTPDGVLDSTTTTVVEEVDATMLEGIASLLSTYYMRDETVMTTIDTYAAMLAQRILQIDARTKANDKTTVGTTPADGEEYDFEMEYEEEPYEVCGEESFLPYLMELLNILKHTPMNKLSRNAQTTIHAVRTNISVPHSDLSQEFQTIWDRKDVLPIFSGPTSGTDASGTDASGTDASGTDKCVGEHSMTNVPAGLVSNATMGEGPDWATVEEMEAALREMEAGVSRLAVSGLSVEQLCHIAKSKESFVKVLDMGGGQTIKTDTALQVRLRALRLLKTLVRDRAPSVAGHVDAVMDAVYYAVGDDVGHETYELGYAILLEFLDRYRCVPPVPDTANNCAGAVTKLVNVTKAVIAYIRFGDKNQDDLATQAAAKERTRQSQIMADILSHWTKDTEL</sequence>
<keyword evidence="2" id="KW-1185">Reference proteome</keyword>
<dbReference type="Proteomes" id="UP000019763">
    <property type="component" value="Unassembled WGS sequence"/>
</dbReference>
<protein>
    <submittedName>
        <fullName evidence="1">Uncharacterized protein</fullName>
    </submittedName>
</protein>
<gene>
    <name evidence="1" type="ORF">GNI_093490</name>
</gene>
<reference evidence="1" key="1">
    <citation type="submission" date="2013-12" db="EMBL/GenBank/DDBJ databases">
        <authorList>
            <person name="Omoto C.K."/>
            <person name="Sibley D."/>
            <person name="Venepally P."/>
            <person name="Hadjithomas M."/>
            <person name="Karamycheva S."/>
            <person name="Brunk B."/>
            <person name="Roos D."/>
            <person name="Caler E."/>
            <person name="Lorenzi H."/>
        </authorList>
    </citation>
    <scope>NUCLEOTIDE SEQUENCE</scope>
</reference>